<dbReference type="Proteomes" id="UP000308528">
    <property type="component" value="Unassembled WGS sequence"/>
</dbReference>
<dbReference type="GO" id="GO:0006508">
    <property type="term" value="P:proteolysis"/>
    <property type="evidence" value="ECO:0007669"/>
    <property type="project" value="InterPro"/>
</dbReference>
<dbReference type="Pfam" id="PF00450">
    <property type="entry name" value="Peptidase_S10"/>
    <property type="match status" value="1"/>
</dbReference>
<evidence type="ECO:0000256" key="1">
    <source>
        <dbReference type="SAM" id="SignalP"/>
    </source>
</evidence>
<proteinExistence type="predicted"/>
<comment type="caution">
    <text evidence="2">The sequence shown here is derived from an EMBL/GenBank/DDBJ whole genome shotgun (WGS) entry which is preliminary data.</text>
</comment>
<keyword evidence="1" id="KW-0732">Signal</keyword>
<gene>
    <name evidence="2" type="ORF">E4021_17360</name>
</gene>
<reference evidence="2 3" key="1">
    <citation type="submission" date="2019-04" db="EMBL/GenBank/DDBJ databases">
        <title>Lewinella litorea sp. nov., isolated from a marine sand.</title>
        <authorList>
            <person name="Yoon J.-H."/>
        </authorList>
    </citation>
    <scope>NUCLEOTIDE SEQUENCE [LARGE SCALE GENOMIC DNA]</scope>
    <source>
        <strain evidence="2 3">HSMS-39</strain>
    </source>
</reference>
<organism evidence="2 3">
    <name type="scientific">Neolewinella litorea</name>
    <dbReference type="NCBI Taxonomy" id="2562452"/>
    <lineage>
        <taxon>Bacteria</taxon>
        <taxon>Pseudomonadati</taxon>
        <taxon>Bacteroidota</taxon>
        <taxon>Saprospiria</taxon>
        <taxon>Saprospirales</taxon>
        <taxon>Lewinellaceae</taxon>
        <taxon>Neolewinella</taxon>
    </lineage>
</organism>
<evidence type="ECO:0000313" key="3">
    <source>
        <dbReference type="Proteomes" id="UP000308528"/>
    </source>
</evidence>
<keyword evidence="2" id="KW-0121">Carboxypeptidase</keyword>
<dbReference type="SUPFAM" id="SSF53474">
    <property type="entry name" value="alpha/beta-Hydrolases"/>
    <property type="match status" value="1"/>
</dbReference>
<dbReference type="GO" id="GO:0004185">
    <property type="term" value="F:serine-type carboxypeptidase activity"/>
    <property type="evidence" value="ECO:0007669"/>
    <property type="project" value="InterPro"/>
</dbReference>
<dbReference type="RefSeq" id="WP_136460694.1">
    <property type="nucleotide sequence ID" value="NZ_SRSF01000015.1"/>
</dbReference>
<feature type="chain" id="PRO_5020450550" evidence="1">
    <location>
        <begin position="28"/>
        <end position="512"/>
    </location>
</feature>
<dbReference type="InterPro" id="IPR001563">
    <property type="entry name" value="Peptidase_S10"/>
</dbReference>
<evidence type="ECO:0000313" key="2">
    <source>
        <dbReference type="EMBL" id="THH34605.1"/>
    </source>
</evidence>
<keyword evidence="2" id="KW-0378">Hydrolase</keyword>
<sequence>MIRLLPLLPCLLLLIFAPVGLSGQSTADSTAVPPAKTFTSQQRVTFGGKAVDLDATTGTLLLRDENDKPIAHFGYTSYLARNADPANPRPVVFAYNGGPLSASFWLHVGILGPKRIATEDLVFNTVPPYELVNNDYSLLEVADLVMIDPVGVGFSKPVGEAKWADFWGTDQDIRSIGLFIEQFLIQHDRMNAAKFLLGESYGTFRNAGLVRHMQEKGLMMNGVIMVSATLDVHDLFFGAGHDQSYLVFLPTYAAAGWFHELVPNRPDDLEAFLDEVRTFTEEEYAPALLRGDRLTDAERQRIAGQLERYTGIGSDVWLRANLRLNDGEFFQELNRETRATTGRLDARFTAINQDPMTQRPERDDPFSEAIQGAYITAFRDYLYRELGADRRMTYTSSSGGREGFKWDWSHEGNMGWGTQAAVSTAADLAAAMSANPNLDVLILQGYYDAATPFYGIEHTVHHLGLDPSIRDNIRIEYFEAGHMMYVKEDSRRKWKQFVDAFIQEHSGETARR</sequence>
<dbReference type="AlphaFoldDB" id="A0A4S4N7T5"/>
<name>A0A4S4N7T5_9BACT</name>
<dbReference type="Gene3D" id="3.40.50.1820">
    <property type="entry name" value="alpha/beta hydrolase"/>
    <property type="match status" value="1"/>
</dbReference>
<dbReference type="OrthoDB" id="9770107at2"/>
<dbReference type="InterPro" id="IPR029058">
    <property type="entry name" value="AB_hydrolase_fold"/>
</dbReference>
<feature type="signal peptide" evidence="1">
    <location>
        <begin position="1"/>
        <end position="27"/>
    </location>
</feature>
<accession>A0A4S4N7T5</accession>
<keyword evidence="3" id="KW-1185">Reference proteome</keyword>
<dbReference type="EMBL" id="SRSF01000015">
    <property type="protein sequence ID" value="THH34605.1"/>
    <property type="molecule type" value="Genomic_DNA"/>
</dbReference>
<keyword evidence="2" id="KW-0645">Protease</keyword>
<protein>
    <submittedName>
        <fullName evidence="2">Carboxypeptidase</fullName>
    </submittedName>
</protein>